<dbReference type="KEGG" id="acan:ACA1_349120"/>
<feature type="region of interest" description="Disordered" evidence="1">
    <location>
        <begin position="122"/>
        <end position="164"/>
    </location>
</feature>
<dbReference type="AlphaFoldDB" id="L8GWM3"/>
<name>L8GWM3_ACACF</name>
<dbReference type="InterPro" id="IPR046345">
    <property type="entry name" value="TraB_PrgY-like"/>
</dbReference>
<dbReference type="OrthoDB" id="48306at2759"/>
<dbReference type="Pfam" id="PF01963">
    <property type="entry name" value="TraB_PrgY_gumN"/>
    <property type="match status" value="1"/>
</dbReference>
<dbReference type="InterPro" id="IPR002816">
    <property type="entry name" value="TraB/PrgY/GumN_fam"/>
</dbReference>
<dbReference type="GeneID" id="14917189"/>
<dbReference type="EMBL" id="KB007989">
    <property type="protein sequence ID" value="ELR16496.1"/>
    <property type="molecule type" value="Genomic_DNA"/>
</dbReference>
<gene>
    <name evidence="2" type="ORF">ACA1_349120</name>
</gene>
<organism evidence="2 3">
    <name type="scientific">Acanthamoeba castellanii (strain ATCC 30010 / Neff)</name>
    <dbReference type="NCBI Taxonomy" id="1257118"/>
    <lineage>
        <taxon>Eukaryota</taxon>
        <taxon>Amoebozoa</taxon>
        <taxon>Discosea</taxon>
        <taxon>Longamoebia</taxon>
        <taxon>Centramoebida</taxon>
        <taxon>Acanthamoebidae</taxon>
        <taxon>Acanthamoeba</taxon>
    </lineage>
</organism>
<sequence length="472" mass="53364">METTQREQIADESEQQQQQQQQQERPLAEYLRKLEERAKEKRTTGEKDDSEEEEEDEEPRRYIIGDREVELPRSVIHLKSRNGGDVFLIGSAHVSQASVDDVTQPTTVFVELCPSRAGILFAPQQQPAPPPTADTIQQQQSPADGAREQQTESQQTTNAPASSPIVAATVVQAEKAPSTMSQISELLRRRKEGANILHLIISMVFERVTKNIKVMPGSEFRAAAQEGMKYGARIVLGDRPVEITLKRTWGNLSVWEKLKLLYFVLMDTSLDIKEEDIKRMKNSDIITEMVKELSTEFPSLVGPLITKQDQFLACKLHSCPGNTIGYTPLAVIEEKLWTLLTQWVEGVPLTTLGTLLPTDWRKHTTKLQQLLNLFPTVVMTGKVGSGHKIAKLVAWLMTLKMDMATLLVTQQQAYVKLKNNANLDTLCKVMGVYLKDLLEEWGFFLTWAGHVYWLQLPLWLHSQPWGLLLLPS</sequence>
<keyword evidence="3" id="KW-1185">Reference proteome</keyword>
<protein>
    <submittedName>
        <fullName evidence="2">TraB subfamily protein</fullName>
    </submittedName>
</protein>
<evidence type="ECO:0000313" key="3">
    <source>
        <dbReference type="Proteomes" id="UP000011083"/>
    </source>
</evidence>
<accession>L8GWM3</accession>
<dbReference type="RefSeq" id="XP_004338509.1">
    <property type="nucleotide sequence ID" value="XM_004338461.1"/>
</dbReference>
<dbReference type="PANTHER" id="PTHR21530:SF7">
    <property type="entry name" value="TRAB DOMAIN-CONTAINING PROTEIN"/>
    <property type="match status" value="1"/>
</dbReference>
<reference evidence="2 3" key="1">
    <citation type="journal article" date="2013" name="Genome Biol.">
        <title>Genome of Acanthamoeba castellanii highlights extensive lateral gene transfer and early evolution of tyrosine kinase signaling.</title>
        <authorList>
            <person name="Clarke M."/>
            <person name="Lohan A.J."/>
            <person name="Liu B."/>
            <person name="Lagkouvardos I."/>
            <person name="Roy S."/>
            <person name="Zafar N."/>
            <person name="Bertelli C."/>
            <person name="Schilde C."/>
            <person name="Kianianmomeni A."/>
            <person name="Burglin T.R."/>
            <person name="Frech C."/>
            <person name="Turcotte B."/>
            <person name="Kopec K.O."/>
            <person name="Synnott J.M."/>
            <person name="Choo C."/>
            <person name="Paponov I."/>
            <person name="Finkler A."/>
            <person name="Soon Heng Tan C."/>
            <person name="Hutchins A.P."/>
            <person name="Weinmeier T."/>
            <person name="Rattei T."/>
            <person name="Chu J.S."/>
            <person name="Gimenez G."/>
            <person name="Irimia M."/>
            <person name="Rigden D.J."/>
            <person name="Fitzpatrick D.A."/>
            <person name="Lorenzo-Morales J."/>
            <person name="Bateman A."/>
            <person name="Chiu C.H."/>
            <person name="Tang P."/>
            <person name="Hegemann P."/>
            <person name="Fromm H."/>
            <person name="Raoult D."/>
            <person name="Greub G."/>
            <person name="Miranda-Saavedra D."/>
            <person name="Chen N."/>
            <person name="Nash P."/>
            <person name="Ginger M.L."/>
            <person name="Horn M."/>
            <person name="Schaap P."/>
            <person name="Caler L."/>
            <person name="Loftus B."/>
        </authorList>
    </citation>
    <scope>NUCLEOTIDE SEQUENCE [LARGE SCALE GENOMIC DNA]</scope>
    <source>
        <strain evidence="2 3">Neff</strain>
    </source>
</reference>
<evidence type="ECO:0000256" key="1">
    <source>
        <dbReference type="SAM" id="MobiDB-lite"/>
    </source>
</evidence>
<dbReference type="Proteomes" id="UP000011083">
    <property type="component" value="Unassembled WGS sequence"/>
</dbReference>
<dbReference type="CDD" id="cd14726">
    <property type="entry name" value="TraB_PrgY-like"/>
    <property type="match status" value="1"/>
</dbReference>
<feature type="region of interest" description="Disordered" evidence="1">
    <location>
        <begin position="1"/>
        <end position="65"/>
    </location>
</feature>
<dbReference type="PANTHER" id="PTHR21530">
    <property type="entry name" value="PHEROMONE SHUTDOWN PROTEIN"/>
    <property type="match status" value="1"/>
</dbReference>
<evidence type="ECO:0000313" key="2">
    <source>
        <dbReference type="EMBL" id="ELR16496.1"/>
    </source>
</evidence>
<feature type="compositionally biased region" description="Acidic residues" evidence="1">
    <location>
        <begin position="48"/>
        <end position="57"/>
    </location>
</feature>
<feature type="compositionally biased region" description="Polar residues" evidence="1">
    <location>
        <begin position="151"/>
        <end position="161"/>
    </location>
</feature>
<proteinExistence type="predicted"/>
<feature type="compositionally biased region" description="Basic and acidic residues" evidence="1">
    <location>
        <begin position="26"/>
        <end position="47"/>
    </location>
</feature>
<dbReference type="VEuPathDB" id="AmoebaDB:ACA1_349120"/>